<dbReference type="Proteomes" id="UP000249458">
    <property type="component" value="Unassembled WGS sequence"/>
</dbReference>
<name>A0A364LFI8_9GAMM</name>
<dbReference type="AlphaFoldDB" id="A0A364LFI8"/>
<comment type="caution">
    <text evidence="1">The sequence shown here is derived from an EMBL/GenBank/DDBJ whole genome shotgun (WGS) entry which is preliminary data.</text>
</comment>
<organism evidence="1 2">
    <name type="scientific">Legionella quinlivanii</name>
    <dbReference type="NCBI Taxonomy" id="45073"/>
    <lineage>
        <taxon>Bacteria</taxon>
        <taxon>Pseudomonadati</taxon>
        <taxon>Pseudomonadota</taxon>
        <taxon>Gammaproteobacteria</taxon>
        <taxon>Legionellales</taxon>
        <taxon>Legionellaceae</taxon>
        <taxon>Legionella</taxon>
    </lineage>
</organism>
<reference evidence="1 2" key="1">
    <citation type="submission" date="2017-02" db="EMBL/GenBank/DDBJ databases">
        <title>Legionella quilivanii strain from human: case report and whole genome sequencing analysis.</title>
        <authorList>
            <person name="Lalancette C."/>
            <person name="Leduc J.-M."/>
            <person name="Levesque S."/>
            <person name="Fournier E."/>
            <person name="Saoud J."/>
            <person name="Faucher S.P."/>
            <person name="Bernard K."/>
            <person name="Martineau C."/>
            <person name="Longtin J."/>
        </authorList>
    </citation>
    <scope>NUCLEOTIDE SEQUENCE [LARGE SCALE GENOMIC DNA]</scope>
    <source>
        <strain evidence="1 2">ID143958</strain>
    </source>
</reference>
<protein>
    <submittedName>
        <fullName evidence="1">Uncharacterized protein</fullName>
    </submittedName>
</protein>
<sequence length="285" mass="32812">MLGISPTNDLEQIVMTVMKLKFLNYHVMTRQDLERLNSIKHFFSKFSDEYYDYVTNPQSIYKVPREDISDLTNQFYKLEEFVGKKLYIVEMDSFAIQTPNKVCQVYEANPRNLNQFVIDKPQIYFDLDSLCAIGVSDCLVLIISGKTFLTEFRVLAHISPLQNMHIVHSQILKAITESYGPILSSDYFLFGGSGKLPQLFTEDVPENVPLLNIESRLKGNDAQSMHSIDDTMYILLGEHNIVIEQQELNEQNELMTYLYSQSYFSSDRPVRIDDALDHYTPGVSG</sequence>
<proteinExistence type="predicted"/>
<evidence type="ECO:0000313" key="1">
    <source>
        <dbReference type="EMBL" id="RAP34654.1"/>
    </source>
</evidence>
<evidence type="ECO:0000313" key="2">
    <source>
        <dbReference type="Proteomes" id="UP000249458"/>
    </source>
</evidence>
<accession>A0A364LFI8</accession>
<gene>
    <name evidence="1" type="ORF">B1207_15370</name>
</gene>
<dbReference type="EMBL" id="MVJN01000015">
    <property type="protein sequence ID" value="RAP34654.1"/>
    <property type="molecule type" value="Genomic_DNA"/>
</dbReference>